<keyword evidence="2" id="KW-0732">Signal</keyword>
<evidence type="ECO:0000256" key="1">
    <source>
        <dbReference type="SAM" id="Phobius"/>
    </source>
</evidence>
<gene>
    <name evidence="3" type="ORF">FUA22_17200</name>
</gene>
<dbReference type="OrthoDB" id="816021at2"/>
<comment type="caution">
    <text evidence="3">The sequence shown here is derived from an EMBL/GenBank/DDBJ whole genome shotgun (WGS) entry which is preliminary data.</text>
</comment>
<evidence type="ECO:0000256" key="2">
    <source>
        <dbReference type="SAM" id="SignalP"/>
    </source>
</evidence>
<accession>A0A5C7GEJ7</accession>
<dbReference type="EMBL" id="VRKQ01000020">
    <property type="protein sequence ID" value="TXG34838.1"/>
    <property type="molecule type" value="Genomic_DNA"/>
</dbReference>
<protein>
    <recommendedName>
        <fullName evidence="5">HTH araC/xylS-type domain-containing protein</fullName>
    </recommendedName>
</protein>
<evidence type="ECO:0008006" key="5">
    <source>
        <dbReference type="Google" id="ProtNLM"/>
    </source>
</evidence>
<dbReference type="AlphaFoldDB" id="A0A5C7GEJ7"/>
<organism evidence="3 4">
    <name type="scientific">Seonamhaeicola maritimus</name>
    <dbReference type="NCBI Taxonomy" id="2591822"/>
    <lineage>
        <taxon>Bacteria</taxon>
        <taxon>Pseudomonadati</taxon>
        <taxon>Bacteroidota</taxon>
        <taxon>Flavobacteriia</taxon>
        <taxon>Flavobacteriales</taxon>
        <taxon>Flavobacteriaceae</taxon>
    </lineage>
</organism>
<feature type="signal peptide" evidence="2">
    <location>
        <begin position="1"/>
        <end position="18"/>
    </location>
</feature>
<evidence type="ECO:0000313" key="3">
    <source>
        <dbReference type="EMBL" id="TXG34838.1"/>
    </source>
</evidence>
<proteinExistence type="predicted"/>
<feature type="transmembrane region" description="Helical" evidence="1">
    <location>
        <begin position="420"/>
        <end position="439"/>
    </location>
</feature>
<keyword evidence="1" id="KW-1133">Transmembrane helix</keyword>
<name>A0A5C7GEJ7_9FLAO</name>
<dbReference type="RefSeq" id="WP_147769836.1">
    <property type="nucleotide sequence ID" value="NZ_VRKQ01000020.1"/>
</dbReference>
<dbReference type="Gene3D" id="2.130.10.10">
    <property type="entry name" value="YVTN repeat-like/Quinoprotein amine dehydrogenase"/>
    <property type="match status" value="1"/>
</dbReference>
<sequence length="538" mass="62256">MKHVLFITFLFLCFKSSAQDTIFVRSLTTNGRVSNISTDNNYLFARIGDSIYKWDNGFIPFAKGKLKYSSIAQGQDELIINHTEYLSKTDFVDLKAIGSRLLPGRSKYDVTSVTIGDVFYLCYNGIILEYKINPYVEVFHPGVSIRHVYIEPGLRIISTYEGIFMDSIASRFNTNKLGSVNYSSGELSKINSHYYLCQDHLLRYNEIEEKFERWIDTREEPKFRKLFIYEDKIYGLFENTFGQIDLEKRVVTEYYSDAFFTDYEIFDGKLFLSSLDKGLFVFEPGEKKMTKINSISSINDLAQKENKLFLGTDNGLFQLNLEKGFLESIFEGISVIQVVFYNDDFIFTNNDGLTAYREGVFLPIIENVEFNRMALTVDDKFLYAGSVFGLYTIKSLNLKKFMETESIKVEDYKIQKEFNIFYLVLVILIFISGAIYFGIKTTRSKQLEMQSSTIDVKSVVELVRKKKSILSVQDIADYYDTSITQLNRLLKKENTIALSLLKSVKKNIANEMYEDGKSLEEISKRVGYSIRFVREKLL</sequence>
<reference evidence="3 4" key="1">
    <citation type="submission" date="2019-08" db="EMBL/GenBank/DDBJ databases">
        <title>Seonamhaeicola sediminis sp. nov., isolated from marine sediment.</title>
        <authorList>
            <person name="Cao W.R."/>
        </authorList>
    </citation>
    <scope>NUCLEOTIDE SEQUENCE [LARGE SCALE GENOMIC DNA]</scope>
    <source>
        <strain evidence="3 4">1505</strain>
    </source>
</reference>
<keyword evidence="4" id="KW-1185">Reference proteome</keyword>
<evidence type="ECO:0000313" key="4">
    <source>
        <dbReference type="Proteomes" id="UP000321080"/>
    </source>
</evidence>
<keyword evidence="1" id="KW-0812">Transmembrane</keyword>
<dbReference type="SUPFAM" id="SSF69304">
    <property type="entry name" value="Tricorn protease N-terminal domain"/>
    <property type="match status" value="1"/>
</dbReference>
<feature type="chain" id="PRO_5022947670" description="HTH araC/xylS-type domain-containing protein" evidence="2">
    <location>
        <begin position="19"/>
        <end position="538"/>
    </location>
</feature>
<dbReference type="InterPro" id="IPR015943">
    <property type="entry name" value="WD40/YVTN_repeat-like_dom_sf"/>
</dbReference>
<keyword evidence="1" id="KW-0472">Membrane</keyword>
<dbReference type="Proteomes" id="UP000321080">
    <property type="component" value="Unassembled WGS sequence"/>
</dbReference>